<reference evidence="7" key="1">
    <citation type="submission" date="2015-07" db="EMBL/GenBank/DDBJ databases">
        <title>Genome sequencing project for genomic taxonomy and phylogenomics of Bacillus-like bacteria.</title>
        <authorList>
            <person name="Liu B."/>
            <person name="Wang J."/>
            <person name="Zhu Y."/>
            <person name="Liu G."/>
            <person name="Chen Q."/>
            <person name="Chen Z."/>
            <person name="Lan J."/>
            <person name="Che J."/>
            <person name="Ge C."/>
            <person name="Shi H."/>
            <person name="Pan Z."/>
            <person name="Liu X."/>
        </authorList>
    </citation>
    <scope>NUCLEOTIDE SEQUENCE [LARGE SCALE GENOMIC DNA]</scope>
    <source>
        <strain evidence="7">FJAT-27997</strain>
    </source>
</reference>
<dbReference type="Pfam" id="PF00460">
    <property type="entry name" value="Flg_bb_rod"/>
    <property type="match status" value="1"/>
</dbReference>
<dbReference type="NCBIfam" id="TIGR03506">
    <property type="entry name" value="FlgEFG_subfam"/>
    <property type="match status" value="1"/>
</dbReference>
<evidence type="ECO:0000259" key="3">
    <source>
        <dbReference type="Pfam" id="PF00460"/>
    </source>
</evidence>
<feature type="domain" description="Flagellar basal body rod protein N-terminal" evidence="3">
    <location>
        <begin position="7"/>
        <end position="35"/>
    </location>
</feature>
<dbReference type="STRING" id="1679170.AC625_22450"/>
<dbReference type="OrthoDB" id="9804559at2"/>
<comment type="caution">
    <text evidence="6">The sequence shown here is derived from an EMBL/GenBank/DDBJ whole genome shotgun (WGS) entry which is preliminary data.</text>
</comment>
<dbReference type="PATRIC" id="fig|1679170.3.peg.5064"/>
<evidence type="ECO:0000259" key="4">
    <source>
        <dbReference type="Pfam" id="PF06429"/>
    </source>
</evidence>
<dbReference type="InterPro" id="IPR019776">
    <property type="entry name" value="Flagellar_basal_body_rod_CS"/>
</dbReference>
<dbReference type="InterPro" id="IPR037925">
    <property type="entry name" value="FlgE/F/G-like"/>
</dbReference>
<comment type="similarity">
    <text evidence="1 2">Belongs to the flagella basal body rod proteins family.</text>
</comment>
<keyword evidence="6" id="KW-0966">Cell projection</keyword>
<dbReference type="PANTHER" id="PTHR30435">
    <property type="entry name" value="FLAGELLAR PROTEIN"/>
    <property type="match status" value="1"/>
</dbReference>
<dbReference type="AlphaFoldDB" id="A0A0K9H0A4"/>
<dbReference type="InterPro" id="IPR010930">
    <property type="entry name" value="Flg_bb/hook_C_dom"/>
</dbReference>
<dbReference type="Pfam" id="PF06429">
    <property type="entry name" value="Flg_bbr_C"/>
    <property type="match status" value="1"/>
</dbReference>
<protein>
    <submittedName>
        <fullName evidence="6">Flagellar basal body rod protein FlgG</fullName>
    </submittedName>
</protein>
<feature type="domain" description="Flagellar hook protein FlgE/F/G-like D1" evidence="5">
    <location>
        <begin position="104"/>
        <end position="173"/>
    </location>
</feature>
<dbReference type="EMBL" id="LFZW01000001">
    <property type="protein sequence ID" value="KMY51942.1"/>
    <property type="molecule type" value="Genomic_DNA"/>
</dbReference>
<keyword evidence="6" id="KW-0969">Cilium</keyword>
<dbReference type="PROSITE" id="PS00588">
    <property type="entry name" value="FLAGELLA_BB_ROD"/>
    <property type="match status" value="1"/>
</dbReference>
<dbReference type="SUPFAM" id="SSF117143">
    <property type="entry name" value="Flagellar hook protein flgE"/>
    <property type="match status" value="1"/>
</dbReference>
<evidence type="ECO:0000256" key="1">
    <source>
        <dbReference type="ARBA" id="ARBA00009677"/>
    </source>
</evidence>
<keyword evidence="6" id="KW-0282">Flagellum</keyword>
<feature type="domain" description="Flagellar basal-body/hook protein C-terminal" evidence="4">
    <location>
        <begin position="237"/>
        <end position="280"/>
    </location>
</feature>
<accession>A0A0K9H0A4</accession>
<proteinExistence type="inferred from homology"/>
<dbReference type="GO" id="GO:0071978">
    <property type="term" value="P:bacterial-type flagellum-dependent swarming motility"/>
    <property type="evidence" value="ECO:0007669"/>
    <property type="project" value="TreeGrafter"/>
</dbReference>
<evidence type="ECO:0000313" key="7">
    <source>
        <dbReference type="Proteomes" id="UP000037146"/>
    </source>
</evidence>
<organism evidence="6 7">
    <name type="scientific">Peribacillus loiseleuriae</name>
    <dbReference type="NCBI Taxonomy" id="1679170"/>
    <lineage>
        <taxon>Bacteria</taxon>
        <taxon>Bacillati</taxon>
        <taxon>Bacillota</taxon>
        <taxon>Bacilli</taxon>
        <taxon>Bacillales</taxon>
        <taxon>Bacillaceae</taxon>
        <taxon>Peribacillus</taxon>
    </lineage>
</organism>
<keyword evidence="2" id="KW-0975">Bacterial flagellum</keyword>
<evidence type="ECO:0000313" key="6">
    <source>
        <dbReference type="EMBL" id="KMY51942.1"/>
    </source>
</evidence>
<gene>
    <name evidence="6" type="ORF">AC625_22450</name>
</gene>
<name>A0A0K9H0A4_9BACI</name>
<sequence length="282" mass="30993">MNRMMITSTNTLSQLQLKLDTISSNIANVDTTGYKRKEANFTDLLVQQFNNQTQASREIGRLTPNGIRQGTGAKLGQSQLILTQGSLKMTSRSLDAALTKPDLFFSVRVSDESGENIRYTRDGAFFMTPVNGNTHQLMLVTNDGNSVLDEFNRPIVVNGNVTDISMSGNGQIKIETSDRGTQTFELGIVSVKKPQFMEQLGGNLLALPANLNQMNVNAEDILTSLTGGLRGEISMTQGALENSNVDLSKEMSNLIMVQRQYQFQSRAITMADQMQGLVNSIR</sequence>
<dbReference type="InterPro" id="IPR001444">
    <property type="entry name" value="Flag_bb_rod_N"/>
</dbReference>
<dbReference type="Pfam" id="PF22692">
    <property type="entry name" value="LlgE_F_G_D1"/>
    <property type="match status" value="1"/>
</dbReference>
<evidence type="ECO:0000256" key="2">
    <source>
        <dbReference type="RuleBase" id="RU362116"/>
    </source>
</evidence>
<dbReference type="GO" id="GO:0009425">
    <property type="term" value="C:bacterial-type flagellum basal body"/>
    <property type="evidence" value="ECO:0007669"/>
    <property type="project" value="UniProtKB-SubCell"/>
</dbReference>
<comment type="subcellular location">
    <subcellularLocation>
        <location evidence="2">Bacterial flagellum basal body</location>
    </subcellularLocation>
</comment>
<evidence type="ECO:0000259" key="5">
    <source>
        <dbReference type="Pfam" id="PF22692"/>
    </source>
</evidence>
<dbReference type="InterPro" id="IPR053967">
    <property type="entry name" value="LlgE_F_G-like_D1"/>
</dbReference>
<dbReference type="PANTHER" id="PTHR30435:SF19">
    <property type="entry name" value="FLAGELLAR BASAL-BODY ROD PROTEIN FLGG"/>
    <property type="match status" value="1"/>
</dbReference>
<dbReference type="Proteomes" id="UP000037146">
    <property type="component" value="Unassembled WGS sequence"/>
</dbReference>
<dbReference type="InterPro" id="IPR020013">
    <property type="entry name" value="Flagellar_FlgE/F/G"/>
</dbReference>
<keyword evidence="7" id="KW-1185">Reference proteome</keyword>